<dbReference type="Proteomes" id="UP000789375">
    <property type="component" value="Unassembled WGS sequence"/>
</dbReference>
<evidence type="ECO:0000313" key="1">
    <source>
        <dbReference type="EMBL" id="CAG8682112.1"/>
    </source>
</evidence>
<name>A0A9N9ELS7_FUNMO</name>
<evidence type="ECO:0000313" key="2">
    <source>
        <dbReference type="Proteomes" id="UP000789375"/>
    </source>
</evidence>
<organism evidence="1 2">
    <name type="scientific">Funneliformis mosseae</name>
    <name type="common">Endomycorrhizal fungus</name>
    <name type="synonym">Glomus mosseae</name>
    <dbReference type="NCBI Taxonomy" id="27381"/>
    <lineage>
        <taxon>Eukaryota</taxon>
        <taxon>Fungi</taxon>
        <taxon>Fungi incertae sedis</taxon>
        <taxon>Mucoromycota</taxon>
        <taxon>Glomeromycotina</taxon>
        <taxon>Glomeromycetes</taxon>
        <taxon>Glomerales</taxon>
        <taxon>Glomeraceae</taxon>
        <taxon>Funneliformis</taxon>
    </lineage>
</organism>
<sequence length="46" mass="5381">MYEYIHIENEMPKGGLIDDKIVDTVLNTNKEGENMNEIEFIPILEK</sequence>
<accession>A0A9N9ELS7</accession>
<comment type="caution">
    <text evidence="1">The sequence shown here is derived from an EMBL/GenBank/DDBJ whole genome shotgun (WGS) entry which is preliminary data.</text>
</comment>
<proteinExistence type="predicted"/>
<reference evidence="1" key="1">
    <citation type="submission" date="2021-06" db="EMBL/GenBank/DDBJ databases">
        <authorList>
            <person name="Kallberg Y."/>
            <person name="Tangrot J."/>
            <person name="Rosling A."/>
        </authorList>
    </citation>
    <scope>NUCLEOTIDE SEQUENCE</scope>
    <source>
        <strain evidence="1">87-6 pot B 2015</strain>
    </source>
</reference>
<feature type="non-terminal residue" evidence="1">
    <location>
        <position position="46"/>
    </location>
</feature>
<protein>
    <submittedName>
        <fullName evidence="1">6436_t:CDS:1</fullName>
    </submittedName>
</protein>
<gene>
    <name evidence="1" type="ORF">FMOSSE_LOCUS12941</name>
</gene>
<keyword evidence="2" id="KW-1185">Reference proteome</keyword>
<dbReference type="EMBL" id="CAJVPP010006833">
    <property type="protein sequence ID" value="CAG8682112.1"/>
    <property type="molecule type" value="Genomic_DNA"/>
</dbReference>
<dbReference type="AlphaFoldDB" id="A0A9N9ELS7"/>